<dbReference type="InterPro" id="IPR025926">
    <property type="entry name" value="PDZ-like_dom"/>
</dbReference>
<dbReference type="PANTHER" id="PTHR46366:SF8">
    <property type="entry name" value="PRO-APOPTOTIC SERINE PROTEASE NMA111"/>
    <property type="match status" value="1"/>
</dbReference>
<feature type="domain" description="PDZ" evidence="9">
    <location>
        <begin position="342"/>
        <end position="421"/>
    </location>
</feature>
<dbReference type="SUPFAM" id="SSF50494">
    <property type="entry name" value="Trypsin-like serine proteases"/>
    <property type="match status" value="2"/>
</dbReference>
<comment type="caution">
    <text evidence="10">The sequence shown here is derived from an EMBL/GenBank/DDBJ whole genome shotgun (WGS) entry which is preliminary data.</text>
</comment>
<organism evidence="10 11">
    <name type="scientific">Coemansia spiralis</name>
    <dbReference type="NCBI Taxonomy" id="417178"/>
    <lineage>
        <taxon>Eukaryota</taxon>
        <taxon>Fungi</taxon>
        <taxon>Fungi incertae sedis</taxon>
        <taxon>Zoopagomycota</taxon>
        <taxon>Kickxellomycotina</taxon>
        <taxon>Kickxellomycetes</taxon>
        <taxon>Kickxellales</taxon>
        <taxon>Kickxellaceae</taxon>
        <taxon>Coemansia</taxon>
    </lineage>
</organism>
<reference evidence="10" key="1">
    <citation type="submission" date="2022-07" db="EMBL/GenBank/DDBJ databases">
        <title>Phylogenomic reconstructions and comparative analyses of Kickxellomycotina fungi.</title>
        <authorList>
            <person name="Reynolds N.K."/>
            <person name="Stajich J.E."/>
            <person name="Barry K."/>
            <person name="Grigoriev I.V."/>
            <person name="Crous P."/>
            <person name="Smith M.E."/>
        </authorList>
    </citation>
    <scope>NUCLEOTIDE SEQUENCE</scope>
    <source>
        <strain evidence="10">NRRL 3115</strain>
    </source>
</reference>
<dbReference type="SMART" id="SM00228">
    <property type="entry name" value="PDZ"/>
    <property type="match status" value="1"/>
</dbReference>
<dbReference type="PRINTS" id="PR00834">
    <property type="entry name" value="PROTEASES2C"/>
</dbReference>
<dbReference type="Gene3D" id="2.40.10.120">
    <property type="match status" value="1"/>
</dbReference>
<feature type="compositionally biased region" description="Basic and acidic residues" evidence="8">
    <location>
        <begin position="1"/>
        <end position="17"/>
    </location>
</feature>
<feature type="compositionally biased region" description="Acidic residues" evidence="8">
    <location>
        <begin position="18"/>
        <end position="31"/>
    </location>
</feature>
<dbReference type="Pfam" id="PF12812">
    <property type="entry name" value="PDZ_1"/>
    <property type="match status" value="2"/>
</dbReference>
<comment type="subcellular location">
    <subcellularLocation>
        <location evidence="2">Nucleus</location>
    </subcellularLocation>
</comment>
<gene>
    <name evidence="10" type="ORF">GGI25_001373</name>
</gene>
<keyword evidence="7" id="KW-0539">Nucleus</keyword>
<dbReference type="PANTHER" id="PTHR46366">
    <property type="entry name" value="PRO-APOPTOTIC SERINE PROTEASE NMA111"/>
    <property type="match status" value="1"/>
</dbReference>
<evidence type="ECO:0000256" key="5">
    <source>
        <dbReference type="ARBA" id="ARBA00021524"/>
    </source>
</evidence>
<accession>A0A9W8GAP0</accession>
<dbReference type="GO" id="GO:0006508">
    <property type="term" value="P:proteolysis"/>
    <property type="evidence" value="ECO:0007669"/>
    <property type="project" value="UniProtKB-KW"/>
</dbReference>
<dbReference type="GO" id="GO:0005634">
    <property type="term" value="C:nucleus"/>
    <property type="evidence" value="ECO:0007669"/>
    <property type="project" value="UniProtKB-SubCell"/>
</dbReference>
<evidence type="ECO:0000256" key="8">
    <source>
        <dbReference type="SAM" id="MobiDB-lite"/>
    </source>
</evidence>
<feature type="region of interest" description="Disordered" evidence="8">
    <location>
        <begin position="1"/>
        <end position="61"/>
    </location>
</feature>
<dbReference type="CDD" id="cd06719">
    <property type="entry name" value="PDZ2-4_Nma111p-like"/>
    <property type="match status" value="1"/>
</dbReference>
<dbReference type="InterPro" id="IPR001940">
    <property type="entry name" value="Peptidase_S1C"/>
</dbReference>
<dbReference type="InterPro" id="IPR036034">
    <property type="entry name" value="PDZ_sf"/>
</dbReference>
<comment type="function">
    <text evidence="1">Nuclear serine protease which mediates apoptosis.</text>
</comment>
<dbReference type="Pfam" id="PF17820">
    <property type="entry name" value="PDZ_6"/>
    <property type="match status" value="1"/>
</dbReference>
<dbReference type="GO" id="GO:0004252">
    <property type="term" value="F:serine-type endopeptidase activity"/>
    <property type="evidence" value="ECO:0007669"/>
    <property type="project" value="InterPro"/>
</dbReference>
<dbReference type="InterPro" id="IPR041489">
    <property type="entry name" value="PDZ_6"/>
</dbReference>
<proteinExistence type="inferred from homology"/>
<name>A0A9W8GAP0_9FUNG</name>
<evidence type="ECO:0000313" key="11">
    <source>
        <dbReference type="Proteomes" id="UP001151518"/>
    </source>
</evidence>
<dbReference type="InterPro" id="IPR009003">
    <property type="entry name" value="Peptidase_S1_PA"/>
</dbReference>
<comment type="similarity">
    <text evidence="3">Belongs to the peptidase S1C family.</text>
</comment>
<dbReference type="InterPro" id="IPR001478">
    <property type="entry name" value="PDZ"/>
</dbReference>
<evidence type="ECO:0000259" key="9">
    <source>
        <dbReference type="SMART" id="SM00228"/>
    </source>
</evidence>
<feature type="compositionally biased region" description="Polar residues" evidence="8">
    <location>
        <begin position="51"/>
        <end position="61"/>
    </location>
</feature>
<evidence type="ECO:0000313" key="10">
    <source>
        <dbReference type="EMBL" id="KAJ2679683.1"/>
    </source>
</evidence>
<dbReference type="Pfam" id="PF13365">
    <property type="entry name" value="Trypsin_2"/>
    <property type="match status" value="1"/>
</dbReference>
<dbReference type="AlphaFoldDB" id="A0A9W8GAP0"/>
<sequence>MDILRKRYTENATKGEQESEENMESEMVEEDSDHRYQAVHTPVPVRASRPPENTTSESEQNSIRRLLMANLLQQQSRLWRHKSLDFGILDSIKMDKLPAISGNMFADGSLASQWQMAIEHTSMAVVTVRFCQAAPFDTTGAIATEASGFVVDKQRGIILTNRHVACAGPFVGEAVFQNREEIDVYAIYRDPIHDFGFLKYSPDAVKYYDVHEIQLSPGKIRVGTDIRIIGNDSGEELSIMAGQVSRIDRNAPDYGPMTYNDFNTFYLQAAASSSGGSSGSPVVDIHGCAVGLQAAGRNQSAIDFFLPLDRVKRALELIQADMPVSRGDIQVQFLYKPFDYARNIGLSQSTEERIRAHNEKGVGVLVAETVLPDGPGDRAGMIAGDVLVSINGRIVTSFVDLDDIFDSSVGQDIQLLVERDGKSLELEACIEDIHLVTPDQYLEIGGAVLHDLSYQLARYYCVPVQGVYVERAWGMLPLEDAGEGVIIESVDGCPTPSLEIFIEMIRNIPDRARFPVVYYSLNDINEMHVHIVENERHWTDMNLYTRNDGTGIWDRLTIELPQSSCELEPQTTQFSISDNPVMRSIMSSLVQVHFYIPWMVNGFPVNRRTGTGLIVDAMRGLVVISRSIVPFELGDLSLTVAESVTIPAKVVYLHPTLNFAIAQYDPYLLGDTPVVSASISTSLVVEGDSLVLHTYNNGKGLASVRTTVTTVEPMSIPKHSPPRFRSINADWLKLDTRAAQKYNTGFLTDMNGSVVRGMWVSYVDDADEDETNNEYFYGIDASKLIPILKQFLETGLPPQLCVLGVELTTISLVEARHLGLDKEWVDRVRNSSSRHRQMLMINRVNCESKCSGILKPLDVLLCISGQIVTQYVDVDRVVHGAASLNLTVLQNKKIVDVTVETDVDEGIDTQRIVHWAGAIVHEPHMAVCQQCRGLPSKTYVSYNTYGSPAYTAGLAPTSFITHVGDIETPDLDAFLDAVRNLDPADDSHIYVRLIGIDMIPEVVSVKLNAHYWPTAELVRSSTEPSGWKRICYSYNS</sequence>
<dbReference type="OrthoDB" id="4217619at2759"/>
<keyword evidence="6" id="KW-0677">Repeat</keyword>
<evidence type="ECO:0000256" key="4">
    <source>
        <dbReference type="ARBA" id="ARBA00020338"/>
    </source>
</evidence>
<evidence type="ECO:0000256" key="7">
    <source>
        <dbReference type="ARBA" id="ARBA00023242"/>
    </source>
</evidence>
<dbReference type="SUPFAM" id="SSF50156">
    <property type="entry name" value="PDZ domain-like"/>
    <property type="match status" value="2"/>
</dbReference>
<protein>
    <recommendedName>
        <fullName evidence="4">Pro-apoptotic serine protease NMA111</fullName>
    </recommendedName>
    <alternativeName>
        <fullName evidence="5">Pro-apoptotic serine protease nma111</fullName>
    </alternativeName>
</protein>
<evidence type="ECO:0000256" key="2">
    <source>
        <dbReference type="ARBA" id="ARBA00004123"/>
    </source>
</evidence>
<evidence type="ECO:0000256" key="6">
    <source>
        <dbReference type="ARBA" id="ARBA00022737"/>
    </source>
</evidence>
<dbReference type="Proteomes" id="UP001151518">
    <property type="component" value="Unassembled WGS sequence"/>
</dbReference>
<dbReference type="EMBL" id="JANBTW010000010">
    <property type="protein sequence ID" value="KAJ2679683.1"/>
    <property type="molecule type" value="Genomic_DNA"/>
</dbReference>
<evidence type="ECO:0000256" key="3">
    <source>
        <dbReference type="ARBA" id="ARBA00010541"/>
    </source>
</evidence>
<dbReference type="Gene3D" id="2.30.42.10">
    <property type="match status" value="1"/>
</dbReference>
<evidence type="ECO:0000256" key="1">
    <source>
        <dbReference type="ARBA" id="ARBA00002558"/>
    </source>
</evidence>